<gene>
    <name evidence="3" type="ORF">ERJ67_08610</name>
</gene>
<name>A0A524RN04_9CHRO</name>
<keyword evidence="2" id="KW-0812">Transmembrane</keyword>
<feature type="transmembrane region" description="Helical" evidence="2">
    <location>
        <begin position="51"/>
        <end position="68"/>
    </location>
</feature>
<evidence type="ECO:0000256" key="2">
    <source>
        <dbReference type="SAM" id="Phobius"/>
    </source>
</evidence>
<feature type="region of interest" description="Disordered" evidence="1">
    <location>
        <begin position="207"/>
        <end position="302"/>
    </location>
</feature>
<feature type="transmembrane region" description="Helical" evidence="2">
    <location>
        <begin position="138"/>
        <end position="156"/>
    </location>
</feature>
<feature type="compositionally biased region" description="Polar residues" evidence="1">
    <location>
        <begin position="242"/>
        <end position="254"/>
    </location>
</feature>
<keyword evidence="2" id="KW-0472">Membrane</keyword>
<feature type="transmembrane region" description="Helical" evidence="2">
    <location>
        <begin position="16"/>
        <end position="39"/>
    </location>
</feature>
<dbReference type="InterPro" id="IPR049610">
    <property type="entry name" value="LCTMP-like"/>
</dbReference>
<feature type="compositionally biased region" description="Low complexity" evidence="1">
    <location>
        <begin position="207"/>
        <end position="219"/>
    </location>
</feature>
<dbReference type="EMBL" id="SRMO01000083">
    <property type="protein sequence ID" value="TGG91192.1"/>
    <property type="molecule type" value="Genomic_DNA"/>
</dbReference>
<evidence type="ECO:0000256" key="1">
    <source>
        <dbReference type="SAM" id="MobiDB-lite"/>
    </source>
</evidence>
<proteinExistence type="predicted"/>
<sequence length="331" mass="34499">MAEPPTPHAARRDANLWVQIAGIAVLPLEALAVLLILAAADPGPLPALERLLLWTLGSLGMVALTWRLPVDPWSFLLVRLAPALRSDEQCRLLALQEDVSLRAWIAATALPVLALVVWLDGVAAIAWQITPLEGVSRFTVLLLAALLLALMQWQLIQAITAIGLMLRSHAAVDAAEPMGLQELWDQRLGFGLGLPRLLGELNLAPPAGPAASAPGHAPAVEADSEADSRAEDIPTVTDRDSTLSTDAVTLSAGSASLDPDGTEASADGNIDGMADQLASGGTAAAMEAAAQDPTPEDGEWEDISTVDGDALEVLADRDDAGGQAMDPESRG</sequence>
<feature type="transmembrane region" description="Helical" evidence="2">
    <location>
        <begin position="103"/>
        <end position="126"/>
    </location>
</feature>
<comment type="caution">
    <text evidence="3">The sequence shown here is derived from an EMBL/GenBank/DDBJ whole genome shotgun (WGS) entry which is preliminary data.</text>
</comment>
<dbReference type="AlphaFoldDB" id="A0A524RN04"/>
<evidence type="ECO:0000313" key="3">
    <source>
        <dbReference type="EMBL" id="TGG91192.1"/>
    </source>
</evidence>
<accession>A0A524RN04</accession>
<feature type="compositionally biased region" description="Basic and acidic residues" evidence="1">
    <location>
        <begin position="226"/>
        <end position="241"/>
    </location>
</feature>
<evidence type="ECO:0000313" key="4">
    <source>
        <dbReference type="Proteomes" id="UP000317990"/>
    </source>
</evidence>
<dbReference type="Proteomes" id="UP000317990">
    <property type="component" value="Unassembled WGS sequence"/>
</dbReference>
<keyword evidence="2" id="KW-1133">Transmembrane helix</keyword>
<dbReference type="NCBIfam" id="NF033183">
    <property type="entry name" value="colliding_TM"/>
    <property type="match status" value="1"/>
</dbReference>
<protein>
    <submittedName>
        <fullName evidence="3">Low-complexity tail membrane protein</fullName>
    </submittedName>
</protein>
<organism evidence="3 4">
    <name type="scientific">Aphanocapsa feldmannii 277cV</name>
    <dbReference type="NCBI Taxonomy" id="2507553"/>
    <lineage>
        <taxon>Bacteria</taxon>
        <taxon>Bacillati</taxon>
        <taxon>Cyanobacteriota</taxon>
        <taxon>Cyanophyceae</taxon>
        <taxon>Oscillatoriophycideae</taxon>
        <taxon>Chroococcales</taxon>
        <taxon>Microcystaceae</taxon>
        <taxon>Aphanocapsa</taxon>
    </lineage>
</organism>
<reference evidence="3 4" key="1">
    <citation type="journal article" date="2019" name="mSystems">
        <title>Life at home and on the roam: Genomic adaptions reflect the dual lifestyle of an intracellular, facultative symbiont.</title>
        <authorList>
            <person name="Burgsdorf I."/>
        </authorList>
    </citation>
    <scope>NUCLEOTIDE SEQUENCE [LARGE SCALE GENOMIC DNA]</scope>
    <source>
        <strain evidence="3">277cV</strain>
    </source>
</reference>